<dbReference type="Gene3D" id="1.10.10.60">
    <property type="entry name" value="Homeodomain-like"/>
    <property type="match status" value="2"/>
</dbReference>
<evidence type="ECO:0000313" key="7">
    <source>
        <dbReference type="Proteomes" id="UP000094313"/>
    </source>
</evidence>
<evidence type="ECO:0000256" key="4">
    <source>
        <dbReference type="SAM" id="Phobius"/>
    </source>
</evidence>
<evidence type="ECO:0000259" key="5">
    <source>
        <dbReference type="PROSITE" id="PS01124"/>
    </source>
</evidence>
<gene>
    <name evidence="6" type="ORF">BFS30_21570</name>
</gene>
<dbReference type="InterPro" id="IPR009057">
    <property type="entry name" value="Homeodomain-like_sf"/>
</dbReference>
<proteinExistence type="predicted"/>
<dbReference type="GO" id="GO:0043565">
    <property type="term" value="F:sequence-specific DNA binding"/>
    <property type="evidence" value="ECO:0007669"/>
    <property type="project" value="InterPro"/>
</dbReference>
<dbReference type="Pfam" id="PF12833">
    <property type="entry name" value="HTH_18"/>
    <property type="match status" value="1"/>
</dbReference>
<dbReference type="AlphaFoldDB" id="A0A1D7QLG1"/>
<keyword evidence="1" id="KW-0805">Transcription regulation</keyword>
<dbReference type="SUPFAM" id="SSF46689">
    <property type="entry name" value="Homeodomain-like"/>
    <property type="match status" value="1"/>
</dbReference>
<feature type="transmembrane region" description="Helical" evidence="4">
    <location>
        <begin position="125"/>
        <end position="146"/>
    </location>
</feature>
<accession>A0A1D7QLG1</accession>
<keyword evidence="2" id="KW-0238">DNA-binding</keyword>
<sequence length="368" mass="42160">MQYIIAIGIFQAMIVIALLLKSRLQSSGDGLLILLLACIASHLAMKFFIFSSVDDVHVRQQMNTFIGFCYGPLLYLYALKASNSEFVPASRWYFFVPFILAAIAYFTVGGVLFLSKSSDYRLLSWYNKISTFALLASELCFAFLALRVARKHLAEKPKERKMVERIAACFLLITVFSIPFFVSPYANDLVPPLLVRSVVYAILTLLCIMIGYYRLFIGNHQDLTSFVAKDFSTEKILVVKDNALQRKSPLTAQKQQEIWESLESHLRDHKLFADSELNLDKLAQATGINKYHISETLNTYARKSFYQYINEYRIEYAIAQMQILHRKEIPVNVLSLAYDAGFRAKSSFNRYFKDITGFTPTEHLKSLQ</sequence>
<feature type="transmembrane region" description="Helical" evidence="4">
    <location>
        <begin position="92"/>
        <end position="113"/>
    </location>
</feature>
<dbReference type="PROSITE" id="PS01124">
    <property type="entry name" value="HTH_ARAC_FAMILY_2"/>
    <property type="match status" value="1"/>
</dbReference>
<feature type="transmembrane region" description="Helical" evidence="4">
    <location>
        <begin position="31"/>
        <end position="50"/>
    </location>
</feature>
<keyword evidence="4" id="KW-0472">Membrane</keyword>
<dbReference type="PANTHER" id="PTHR43280">
    <property type="entry name" value="ARAC-FAMILY TRANSCRIPTIONAL REGULATOR"/>
    <property type="match status" value="1"/>
</dbReference>
<dbReference type="PANTHER" id="PTHR43280:SF29">
    <property type="entry name" value="ARAC-FAMILY TRANSCRIPTIONAL REGULATOR"/>
    <property type="match status" value="1"/>
</dbReference>
<reference evidence="6 7" key="1">
    <citation type="submission" date="2016-08" db="EMBL/GenBank/DDBJ databases">
        <authorList>
            <person name="Seilhamer J.J."/>
        </authorList>
    </citation>
    <scope>NUCLEOTIDE SEQUENCE [LARGE SCALE GENOMIC DNA]</scope>
    <source>
        <strain evidence="6 7">DX4</strain>
    </source>
</reference>
<keyword evidence="7" id="KW-1185">Reference proteome</keyword>
<evidence type="ECO:0000256" key="2">
    <source>
        <dbReference type="ARBA" id="ARBA00023125"/>
    </source>
</evidence>
<dbReference type="EMBL" id="CP017141">
    <property type="protein sequence ID" value="AOM79518.1"/>
    <property type="molecule type" value="Genomic_DNA"/>
</dbReference>
<feature type="domain" description="HTH araC/xylS-type" evidence="5">
    <location>
        <begin position="256"/>
        <end position="366"/>
    </location>
</feature>
<dbReference type="OrthoDB" id="9779074at2"/>
<evidence type="ECO:0000313" key="6">
    <source>
        <dbReference type="EMBL" id="AOM79518.1"/>
    </source>
</evidence>
<dbReference type="GO" id="GO:0003700">
    <property type="term" value="F:DNA-binding transcription factor activity"/>
    <property type="evidence" value="ECO:0007669"/>
    <property type="project" value="InterPro"/>
</dbReference>
<keyword evidence="4" id="KW-1133">Transmembrane helix</keyword>
<feature type="transmembrane region" description="Helical" evidence="4">
    <location>
        <begin position="166"/>
        <end position="186"/>
    </location>
</feature>
<keyword evidence="3" id="KW-0804">Transcription</keyword>
<evidence type="ECO:0000256" key="3">
    <source>
        <dbReference type="ARBA" id="ARBA00023163"/>
    </source>
</evidence>
<feature type="transmembrane region" description="Helical" evidence="4">
    <location>
        <begin position="198"/>
        <end position="216"/>
    </location>
</feature>
<protein>
    <recommendedName>
        <fullName evidence="5">HTH araC/xylS-type domain-containing protein</fullName>
    </recommendedName>
</protein>
<keyword evidence="4" id="KW-0812">Transmembrane</keyword>
<evidence type="ECO:0000256" key="1">
    <source>
        <dbReference type="ARBA" id="ARBA00023015"/>
    </source>
</evidence>
<feature type="transmembrane region" description="Helical" evidence="4">
    <location>
        <begin position="62"/>
        <end position="80"/>
    </location>
</feature>
<feature type="transmembrane region" description="Helical" evidence="4">
    <location>
        <begin position="6"/>
        <end position="24"/>
    </location>
</feature>
<name>A0A1D7QLG1_9SPHI</name>
<dbReference type="RefSeq" id="WP_069381180.1">
    <property type="nucleotide sequence ID" value="NZ_CP017141.1"/>
</dbReference>
<dbReference type="SMART" id="SM00342">
    <property type="entry name" value="HTH_ARAC"/>
    <property type="match status" value="1"/>
</dbReference>
<dbReference type="KEGG" id="psty:BFS30_21570"/>
<organism evidence="6 7">
    <name type="scientific">Pedobacter steynii</name>
    <dbReference type="NCBI Taxonomy" id="430522"/>
    <lineage>
        <taxon>Bacteria</taxon>
        <taxon>Pseudomonadati</taxon>
        <taxon>Bacteroidota</taxon>
        <taxon>Sphingobacteriia</taxon>
        <taxon>Sphingobacteriales</taxon>
        <taxon>Sphingobacteriaceae</taxon>
        <taxon>Pedobacter</taxon>
    </lineage>
</organism>
<dbReference type="Proteomes" id="UP000094313">
    <property type="component" value="Chromosome"/>
</dbReference>
<dbReference type="InterPro" id="IPR018060">
    <property type="entry name" value="HTH_AraC"/>
</dbReference>